<evidence type="ECO:0000313" key="2">
    <source>
        <dbReference type="Proteomes" id="UP000570595"/>
    </source>
</evidence>
<protein>
    <submittedName>
        <fullName evidence="1">Uncharacterized protein</fullName>
    </submittedName>
</protein>
<proteinExistence type="predicted"/>
<evidence type="ECO:0000313" key="1">
    <source>
        <dbReference type="EMBL" id="KAF4652047.1"/>
    </source>
</evidence>
<dbReference type="EMBL" id="JABAHT010000767">
    <property type="protein sequence ID" value="KAF4652047.1"/>
    <property type="molecule type" value="Genomic_DNA"/>
</dbReference>
<name>A0A7J6KYR3_PEROL</name>
<reference evidence="1 2" key="1">
    <citation type="submission" date="2020-04" db="EMBL/GenBank/DDBJ databases">
        <title>Perkinsus olseni comparative genomics.</title>
        <authorList>
            <person name="Bogema D.R."/>
        </authorList>
    </citation>
    <scope>NUCLEOTIDE SEQUENCE [LARGE SCALE GENOMIC DNA]</scope>
    <source>
        <strain evidence="1">ATCC PRA-179</strain>
    </source>
</reference>
<dbReference type="Proteomes" id="UP000570595">
    <property type="component" value="Unassembled WGS sequence"/>
</dbReference>
<dbReference type="AlphaFoldDB" id="A0A7J6KYR3"/>
<comment type="caution">
    <text evidence="1">The sequence shown here is derived from an EMBL/GenBank/DDBJ whole genome shotgun (WGS) entry which is preliminary data.</text>
</comment>
<sequence>MPDESHKPQAAAHVEMCRELRVTKTIAIGGGVGLILPNRDQWNAAIAAVSTDTTLVVKEDVRDILMKDLASKNNVDTTRLSIVCNRDRVFLVQEPPQALKDSHRQYNVVKCEANARALPGA</sequence>
<gene>
    <name evidence="1" type="ORF">FOZ61_009952</name>
</gene>
<organism evidence="1 2">
    <name type="scientific">Perkinsus olseni</name>
    <name type="common">Perkinsus atlanticus</name>
    <dbReference type="NCBI Taxonomy" id="32597"/>
    <lineage>
        <taxon>Eukaryota</taxon>
        <taxon>Sar</taxon>
        <taxon>Alveolata</taxon>
        <taxon>Perkinsozoa</taxon>
        <taxon>Perkinsea</taxon>
        <taxon>Perkinsida</taxon>
        <taxon>Perkinsidae</taxon>
        <taxon>Perkinsus</taxon>
    </lineage>
</organism>
<feature type="non-terminal residue" evidence="1">
    <location>
        <position position="121"/>
    </location>
</feature>
<accession>A0A7J6KYR3</accession>
<dbReference type="OrthoDB" id="10558249at2759"/>